<evidence type="ECO:0000313" key="4">
    <source>
        <dbReference type="Proteomes" id="UP000251577"/>
    </source>
</evidence>
<proteinExistence type="predicted"/>
<protein>
    <submittedName>
        <fullName evidence="3">FAA hydrolase family protein</fullName>
    </submittedName>
</protein>
<reference evidence="3 4" key="1">
    <citation type="journal article" date="2018" name="Syst. Appl. Microbiol.">
        <title>Corynebacterium heidelbergense sp. nov., isolated from the preen glands of Egyptian geese (Alopochen aegyptiacus).</title>
        <authorList>
            <person name="Braun M.S."/>
            <person name="Wang E."/>
            <person name="Zimmermann S."/>
            <person name="Wink M."/>
        </authorList>
    </citation>
    <scope>NUCLEOTIDE SEQUENCE [LARGE SCALE GENOMIC DNA]</scope>
    <source>
        <strain evidence="3 4">647</strain>
    </source>
</reference>
<evidence type="ECO:0000259" key="2">
    <source>
        <dbReference type="Pfam" id="PF01557"/>
    </source>
</evidence>
<dbReference type="SUPFAM" id="SSF56529">
    <property type="entry name" value="FAH"/>
    <property type="match status" value="1"/>
</dbReference>
<keyword evidence="1" id="KW-0479">Metal-binding</keyword>
<keyword evidence="3" id="KW-0378">Hydrolase</keyword>
<evidence type="ECO:0000313" key="3">
    <source>
        <dbReference type="EMBL" id="RAV32247.1"/>
    </source>
</evidence>
<dbReference type="InterPro" id="IPR036663">
    <property type="entry name" value="Fumarylacetoacetase_C_sf"/>
</dbReference>
<evidence type="ECO:0000256" key="1">
    <source>
        <dbReference type="ARBA" id="ARBA00022723"/>
    </source>
</evidence>
<sequence length="281" mass="29955">MRLATVDIAGQHTVVDVVEFKDGHGRGRVLADGCVGQLLGRGDLSSVLGDATPAQHSAAATPRGMVEFTSAQLLPVVPRPGKIFCVGLNYREHIEEMGHEIPEHPTLFAKYASALAAPFAQVNLPAALGQQADYEGELAVVVGAGGRIAGYAVMNDFSQRDLQYRTQQWLQGKNADASSAFGPWLTPAQEADPVADGAMLRTWVNGELRQEHSVSDLVFPPAELVEYISQFARLEPGDAIVTGTPEGVGHGMKPPRYLADGDEVRISIEGLGEVSSTVRMG</sequence>
<dbReference type="PANTHER" id="PTHR11820">
    <property type="entry name" value="ACYLPYRUVASE"/>
    <property type="match status" value="1"/>
</dbReference>
<organism evidence="3 4">
    <name type="scientific">Corynebacterium heidelbergense</name>
    <dbReference type="NCBI Taxonomy" id="2055947"/>
    <lineage>
        <taxon>Bacteria</taxon>
        <taxon>Bacillati</taxon>
        <taxon>Actinomycetota</taxon>
        <taxon>Actinomycetes</taxon>
        <taxon>Mycobacteriales</taxon>
        <taxon>Corynebacteriaceae</taxon>
        <taxon>Corynebacterium</taxon>
    </lineage>
</organism>
<dbReference type="Pfam" id="PF01557">
    <property type="entry name" value="FAA_hydrolase"/>
    <property type="match status" value="1"/>
</dbReference>
<keyword evidence="4" id="KW-1185">Reference proteome</keyword>
<dbReference type="InterPro" id="IPR011234">
    <property type="entry name" value="Fumarylacetoacetase-like_C"/>
</dbReference>
<dbReference type="GO" id="GO:0016787">
    <property type="term" value="F:hydrolase activity"/>
    <property type="evidence" value="ECO:0007669"/>
    <property type="project" value="UniProtKB-KW"/>
</dbReference>
<dbReference type="GO" id="GO:0046872">
    <property type="term" value="F:metal ion binding"/>
    <property type="evidence" value="ECO:0007669"/>
    <property type="project" value="UniProtKB-KW"/>
</dbReference>
<comment type="caution">
    <text evidence="3">The sequence shown here is derived from an EMBL/GenBank/DDBJ whole genome shotgun (WGS) entry which is preliminary data.</text>
</comment>
<feature type="domain" description="Fumarylacetoacetase-like C-terminal" evidence="2">
    <location>
        <begin position="82"/>
        <end position="279"/>
    </location>
</feature>
<dbReference type="Gene3D" id="3.90.850.10">
    <property type="entry name" value="Fumarylacetoacetase-like, C-terminal domain"/>
    <property type="match status" value="1"/>
</dbReference>
<dbReference type="RefSeq" id="WP_113630573.1">
    <property type="nucleotide sequence ID" value="NZ_QHCV01000031.1"/>
</dbReference>
<accession>A0A364V6H7</accession>
<gene>
    <name evidence="3" type="ORF">DLJ54_04230</name>
</gene>
<dbReference type="PANTHER" id="PTHR11820:SF112">
    <property type="entry name" value="FUMARYLACETOACETATE HYDROLASE FAMILY PROTEIN (AFU_ORTHOLOGUE AFUA_1G02370)-RELATED"/>
    <property type="match status" value="1"/>
</dbReference>
<dbReference type="EMBL" id="QHCV01000031">
    <property type="protein sequence ID" value="RAV32247.1"/>
    <property type="molecule type" value="Genomic_DNA"/>
</dbReference>
<dbReference type="AlphaFoldDB" id="A0A364V6H7"/>
<name>A0A364V6H7_9CORY</name>
<dbReference type="Proteomes" id="UP000251577">
    <property type="component" value="Unassembled WGS sequence"/>
</dbReference>